<organism evidence="9 10">
    <name type="scientific">Momordica charantia</name>
    <name type="common">Bitter gourd</name>
    <name type="synonym">Balsam pear</name>
    <dbReference type="NCBI Taxonomy" id="3673"/>
    <lineage>
        <taxon>Eukaryota</taxon>
        <taxon>Viridiplantae</taxon>
        <taxon>Streptophyta</taxon>
        <taxon>Embryophyta</taxon>
        <taxon>Tracheophyta</taxon>
        <taxon>Spermatophyta</taxon>
        <taxon>Magnoliopsida</taxon>
        <taxon>eudicotyledons</taxon>
        <taxon>Gunneridae</taxon>
        <taxon>Pentapetalae</taxon>
        <taxon>rosids</taxon>
        <taxon>fabids</taxon>
        <taxon>Cucurbitales</taxon>
        <taxon>Cucurbitaceae</taxon>
        <taxon>Momordiceae</taxon>
        <taxon>Momordica</taxon>
    </lineage>
</organism>
<accession>A0A6J1CK72</accession>
<comment type="subcellular location">
    <subcellularLocation>
        <location evidence="1">Cytoplasm</location>
    </subcellularLocation>
</comment>
<keyword evidence="4" id="KW-0479">Metal-binding</keyword>
<evidence type="ECO:0000256" key="4">
    <source>
        <dbReference type="ARBA" id="ARBA00022723"/>
    </source>
</evidence>
<keyword evidence="5" id="KW-0863">Zinc-finger</keyword>
<evidence type="ECO:0000313" key="10">
    <source>
        <dbReference type="RefSeq" id="XP_022141577.1"/>
    </source>
</evidence>
<feature type="region of interest" description="Disordered" evidence="7">
    <location>
        <begin position="22"/>
        <end position="47"/>
    </location>
</feature>
<dbReference type="Proteomes" id="UP000504603">
    <property type="component" value="Unplaced"/>
</dbReference>
<evidence type="ECO:0000256" key="6">
    <source>
        <dbReference type="PROSITE-ProRule" id="PRU01131"/>
    </source>
</evidence>
<evidence type="ECO:0000259" key="8">
    <source>
        <dbReference type="PROSITE" id="PS51795"/>
    </source>
</evidence>
<dbReference type="PANTHER" id="PTHR33059">
    <property type="entry name" value="FCS-LIKE ZINC FINGER 5"/>
    <property type="match status" value="1"/>
</dbReference>
<keyword evidence="5" id="KW-0862">Zinc</keyword>
<name>A0A6J1CK72_MOMCH</name>
<dbReference type="KEGG" id="mcha:111011908"/>
<dbReference type="GeneID" id="111011908"/>
<dbReference type="OrthoDB" id="1925036at2759"/>
<comment type="similarity">
    <text evidence="2">Belongs to the FLZ family.</text>
</comment>
<protein>
    <submittedName>
        <fullName evidence="10">Uncharacterized protein LOC111011908</fullName>
    </submittedName>
</protein>
<evidence type="ECO:0000256" key="1">
    <source>
        <dbReference type="ARBA" id="ARBA00004496"/>
    </source>
</evidence>
<sequence>MSLGKRLRPSINRTSSLKEIIFDVGGGGGAPGEDPPPENPNSAFDPRLLAMLSPRNNRRHSDEFPRSPQFLRACCLCHRRLIPGRDIYMYKGESAFCSAECRQQQMNQDEAKEKRLMAPKNGAAAVASATSTVAKVSAINGETVAAV</sequence>
<evidence type="ECO:0000313" key="9">
    <source>
        <dbReference type="Proteomes" id="UP000504603"/>
    </source>
</evidence>
<feature type="domain" description="FLZ-type" evidence="8">
    <location>
        <begin position="69"/>
        <end position="113"/>
    </location>
</feature>
<dbReference type="PROSITE" id="PS51795">
    <property type="entry name" value="ZF_FLZ"/>
    <property type="match status" value="1"/>
</dbReference>
<reference evidence="10" key="1">
    <citation type="submission" date="2025-08" db="UniProtKB">
        <authorList>
            <consortium name="RefSeq"/>
        </authorList>
    </citation>
    <scope>IDENTIFICATION</scope>
    <source>
        <strain evidence="10">OHB3-1</strain>
    </source>
</reference>
<dbReference type="AlphaFoldDB" id="A0A6J1CK72"/>
<dbReference type="PANTHER" id="PTHR33059:SF4">
    <property type="entry name" value="FCS-LIKE ZINC FINGER 5"/>
    <property type="match status" value="1"/>
</dbReference>
<feature type="zinc finger region" description="FLZ-type" evidence="6">
    <location>
        <begin position="69"/>
        <end position="113"/>
    </location>
</feature>
<evidence type="ECO:0000256" key="3">
    <source>
        <dbReference type="ARBA" id="ARBA00022490"/>
    </source>
</evidence>
<keyword evidence="3" id="KW-0963">Cytoplasm</keyword>
<dbReference type="Pfam" id="PF04570">
    <property type="entry name" value="zf-FLZ"/>
    <property type="match status" value="1"/>
</dbReference>
<evidence type="ECO:0000256" key="2">
    <source>
        <dbReference type="ARBA" id="ARBA00009374"/>
    </source>
</evidence>
<dbReference type="GO" id="GO:0005737">
    <property type="term" value="C:cytoplasm"/>
    <property type="evidence" value="ECO:0007669"/>
    <property type="project" value="UniProtKB-SubCell"/>
</dbReference>
<evidence type="ECO:0000256" key="7">
    <source>
        <dbReference type="SAM" id="MobiDB-lite"/>
    </source>
</evidence>
<keyword evidence="9" id="KW-1185">Reference proteome</keyword>
<gene>
    <name evidence="10" type="primary">LOC111011908</name>
</gene>
<proteinExistence type="inferred from homology"/>
<dbReference type="RefSeq" id="XP_022141577.1">
    <property type="nucleotide sequence ID" value="XM_022285885.1"/>
</dbReference>
<dbReference type="InterPro" id="IPR007650">
    <property type="entry name" value="Zf-FLZ_dom"/>
</dbReference>
<evidence type="ECO:0000256" key="5">
    <source>
        <dbReference type="ARBA" id="ARBA00022771"/>
    </source>
</evidence>
<dbReference type="GO" id="GO:0008270">
    <property type="term" value="F:zinc ion binding"/>
    <property type="evidence" value="ECO:0007669"/>
    <property type="project" value="UniProtKB-KW"/>
</dbReference>